<sequence>MSSRRLLSQLVSVRISSSVLHKPLWYSSRVAVTSPTSTITTTTVSKIRLPYRVQHFTTTRAMEAIADAGGAPYSSLAGQLDPSLLKAIDMLGFDHMTPVQHRVMTELQPDGWRSDCLVQAKTGTGKTVAFLLPALHRLVKGDIAVARGQVAVLIITPTRELAQQIAKTCDQLTSQLTGRDRIECHVAVGGTAKATALRKFHSGDPKVLVATPGRLKDYLGDEECALKLKDVKTAVLDEADTMLEVGFLPDVKWILRKLPPKEVAKWQGMCFSATLPDKVKDVVGVVLGKNYHHISTIDQNESPTHERVPQYAVVVPDVAQTFTGLQALLQEEMRPGEGAKKVIVFGATANLVGFMYDLFKELMPRSQVFEMHSRMSQAARTRTTQQFKEAKTGVMFASDVVGRGMDFPNVDLVVQVGLPADPEQYVHRVGRTARAGNDGRAVILLTKRESFFINANAHKFPIKPHPKTESLLAQAGAEWSQPFTKAIYAVDESTKARAYQSFIGYLAGSGKTKKQMQFDNPSLVQYCNELAIKGMGCPEQPGIKKSTIAKMGLKGVPGFIYASEGHGGDSRPRREHKPRDVLSPGQNGVEKNSANKKEPSRKRRGPKRG</sequence>
<dbReference type="InterPro" id="IPR001650">
    <property type="entry name" value="Helicase_C-like"/>
</dbReference>
<proteinExistence type="inferred from homology"/>
<dbReference type="AlphaFoldDB" id="A0A319AD02"/>
<dbReference type="Proteomes" id="UP000248349">
    <property type="component" value="Unassembled WGS sequence"/>
</dbReference>
<dbReference type="EC" id="3.6.4.13" evidence="6"/>
<evidence type="ECO:0000256" key="5">
    <source>
        <dbReference type="ARBA" id="ARBA00047984"/>
    </source>
</evidence>
<dbReference type="GO" id="GO:0003723">
    <property type="term" value="F:RNA binding"/>
    <property type="evidence" value="ECO:0007669"/>
    <property type="project" value="UniProtKB-UniRule"/>
</dbReference>
<evidence type="ECO:0000313" key="11">
    <source>
        <dbReference type="Proteomes" id="UP000248349"/>
    </source>
</evidence>
<keyword evidence="1 6" id="KW-0547">Nucleotide-binding</keyword>
<dbReference type="PROSITE" id="PS51194">
    <property type="entry name" value="HELICASE_CTER"/>
    <property type="match status" value="1"/>
</dbReference>
<dbReference type="InterPro" id="IPR011545">
    <property type="entry name" value="DEAD/DEAH_box_helicase_dom"/>
</dbReference>
<gene>
    <name evidence="10" type="ORF">BP01DRAFT_357431</name>
</gene>
<keyword evidence="4 6" id="KW-0694">RNA-binding</keyword>
<name>A0A319AD02_9EURO</name>
<evidence type="ECO:0000259" key="9">
    <source>
        <dbReference type="PROSITE" id="PS51194"/>
    </source>
</evidence>
<dbReference type="SMART" id="SM00490">
    <property type="entry name" value="HELICc"/>
    <property type="match status" value="1"/>
</dbReference>
<evidence type="ECO:0000256" key="4">
    <source>
        <dbReference type="ARBA" id="ARBA00022884"/>
    </source>
</evidence>
<keyword evidence="2 6" id="KW-0378">Hydrolase</keyword>
<dbReference type="InterPro" id="IPR014001">
    <property type="entry name" value="Helicase_ATP-bd"/>
</dbReference>
<dbReference type="PANTHER" id="PTHR24031">
    <property type="entry name" value="RNA HELICASE"/>
    <property type="match status" value="1"/>
</dbReference>
<keyword evidence="3 6" id="KW-0067">ATP-binding</keyword>
<evidence type="ECO:0000256" key="3">
    <source>
        <dbReference type="ARBA" id="ARBA00022840"/>
    </source>
</evidence>
<evidence type="ECO:0000259" key="8">
    <source>
        <dbReference type="PROSITE" id="PS51192"/>
    </source>
</evidence>
<dbReference type="PROSITE" id="PS51192">
    <property type="entry name" value="HELICASE_ATP_BIND_1"/>
    <property type="match status" value="1"/>
</dbReference>
<dbReference type="RefSeq" id="XP_025430734.1">
    <property type="nucleotide sequence ID" value="XM_025575198.1"/>
</dbReference>
<feature type="domain" description="Helicase ATP-binding" evidence="8">
    <location>
        <begin position="107"/>
        <end position="293"/>
    </location>
</feature>
<dbReference type="GO" id="GO:0005524">
    <property type="term" value="F:ATP binding"/>
    <property type="evidence" value="ECO:0007669"/>
    <property type="project" value="UniProtKB-UniRule"/>
</dbReference>
<reference evidence="10 11" key="1">
    <citation type="submission" date="2016-12" db="EMBL/GenBank/DDBJ databases">
        <title>The genomes of Aspergillus section Nigri reveals drivers in fungal speciation.</title>
        <authorList>
            <consortium name="DOE Joint Genome Institute"/>
            <person name="Vesth T.C."/>
            <person name="Nybo J."/>
            <person name="Theobald S."/>
            <person name="Brandl J."/>
            <person name="Frisvad J.C."/>
            <person name="Nielsen K.F."/>
            <person name="Lyhne E.K."/>
            <person name="Kogle M.E."/>
            <person name="Kuo A."/>
            <person name="Riley R."/>
            <person name="Clum A."/>
            <person name="Nolan M."/>
            <person name="Lipzen A."/>
            <person name="Salamov A."/>
            <person name="Henrissat B."/>
            <person name="Wiebenga A."/>
            <person name="De Vries R.P."/>
            <person name="Grigoriev I.V."/>
            <person name="Mortensen U.H."/>
            <person name="Andersen M.R."/>
            <person name="Baker S.E."/>
        </authorList>
    </citation>
    <scope>NUCLEOTIDE SEQUENCE [LARGE SCALE GENOMIC DNA]</scope>
    <source>
        <strain evidence="10 11">JOP 1030-1</strain>
    </source>
</reference>
<evidence type="ECO:0000256" key="2">
    <source>
        <dbReference type="ARBA" id="ARBA00022801"/>
    </source>
</evidence>
<dbReference type="STRING" id="1450539.A0A319AD02"/>
<accession>A0A319AD02</accession>
<comment type="function">
    <text evidence="6">RNA helicase.</text>
</comment>
<dbReference type="GO" id="GO:0016787">
    <property type="term" value="F:hydrolase activity"/>
    <property type="evidence" value="ECO:0007669"/>
    <property type="project" value="UniProtKB-KW"/>
</dbReference>
<comment type="domain">
    <text evidence="6">The Q motif is unique to and characteristic of the DEAD box family of RNA helicases and controls ATP binding and hydrolysis.</text>
</comment>
<dbReference type="Pfam" id="PF00270">
    <property type="entry name" value="DEAD"/>
    <property type="match status" value="1"/>
</dbReference>
<evidence type="ECO:0000313" key="10">
    <source>
        <dbReference type="EMBL" id="PYH44752.1"/>
    </source>
</evidence>
<evidence type="ECO:0000256" key="1">
    <source>
        <dbReference type="ARBA" id="ARBA00022741"/>
    </source>
</evidence>
<organism evidence="10 11">
    <name type="scientific">Aspergillus saccharolyticus JOP 1030-1</name>
    <dbReference type="NCBI Taxonomy" id="1450539"/>
    <lineage>
        <taxon>Eukaryota</taxon>
        <taxon>Fungi</taxon>
        <taxon>Dikarya</taxon>
        <taxon>Ascomycota</taxon>
        <taxon>Pezizomycotina</taxon>
        <taxon>Eurotiomycetes</taxon>
        <taxon>Eurotiomycetidae</taxon>
        <taxon>Eurotiales</taxon>
        <taxon>Aspergillaceae</taxon>
        <taxon>Aspergillus</taxon>
        <taxon>Aspergillus subgen. Circumdati</taxon>
    </lineage>
</organism>
<dbReference type="SUPFAM" id="SSF52540">
    <property type="entry name" value="P-loop containing nucleoside triphosphate hydrolases"/>
    <property type="match status" value="1"/>
</dbReference>
<dbReference type="GeneID" id="37076426"/>
<dbReference type="EMBL" id="KZ821235">
    <property type="protein sequence ID" value="PYH44752.1"/>
    <property type="molecule type" value="Genomic_DNA"/>
</dbReference>
<feature type="compositionally biased region" description="Basic residues" evidence="7">
    <location>
        <begin position="599"/>
        <end position="609"/>
    </location>
</feature>
<protein>
    <recommendedName>
        <fullName evidence="6">ATP-dependent RNA helicase</fullName>
        <ecNumber evidence="6">3.6.4.13</ecNumber>
    </recommendedName>
</protein>
<dbReference type="GO" id="GO:0003724">
    <property type="term" value="F:RNA helicase activity"/>
    <property type="evidence" value="ECO:0007669"/>
    <property type="project" value="UniProtKB-EC"/>
</dbReference>
<evidence type="ECO:0000256" key="7">
    <source>
        <dbReference type="SAM" id="MobiDB-lite"/>
    </source>
</evidence>
<comment type="similarity">
    <text evidence="6">Belongs to the DEAD box helicase family.</text>
</comment>
<feature type="region of interest" description="Disordered" evidence="7">
    <location>
        <begin position="562"/>
        <end position="609"/>
    </location>
</feature>
<comment type="catalytic activity">
    <reaction evidence="5 6">
        <text>ATP + H2O = ADP + phosphate + H(+)</text>
        <dbReference type="Rhea" id="RHEA:13065"/>
        <dbReference type="ChEBI" id="CHEBI:15377"/>
        <dbReference type="ChEBI" id="CHEBI:15378"/>
        <dbReference type="ChEBI" id="CHEBI:30616"/>
        <dbReference type="ChEBI" id="CHEBI:43474"/>
        <dbReference type="ChEBI" id="CHEBI:456216"/>
        <dbReference type="EC" id="3.6.4.13"/>
    </reaction>
</comment>
<dbReference type="Pfam" id="PF00271">
    <property type="entry name" value="Helicase_C"/>
    <property type="match status" value="1"/>
</dbReference>
<dbReference type="SMART" id="SM00487">
    <property type="entry name" value="DEXDc"/>
    <property type="match status" value="1"/>
</dbReference>
<keyword evidence="6" id="KW-0347">Helicase</keyword>
<feature type="compositionally biased region" description="Basic and acidic residues" evidence="7">
    <location>
        <begin position="566"/>
        <end position="580"/>
    </location>
</feature>
<evidence type="ECO:0000256" key="6">
    <source>
        <dbReference type="RuleBase" id="RU365068"/>
    </source>
</evidence>
<dbReference type="CDD" id="cd18787">
    <property type="entry name" value="SF2_C_DEAD"/>
    <property type="match status" value="1"/>
</dbReference>
<dbReference type="InterPro" id="IPR027417">
    <property type="entry name" value="P-loop_NTPase"/>
</dbReference>
<dbReference type="OrthoDB" id="193716at2759"/>
<feature type="domain" description="Helicase C-terminal" evidence="9">
    <location>
        <begin position="328"/>
        <end position="473"/>
    </location>
</feature>
<keyword evidence="11" id="KW-1185">Reference proteome</keyword>
<dbReference type="Gene3D" id="3.40.50.300">
    <property type="entry name" value="P-loop containing nucleotide triphosphate hydrolases"/>
    <property type="match status" value="2"/>
</dbReference>